<keyword evidence="3" id="KW-1185">Reference proteome</keyword>
<feature type="compositionally biased region" description="Basic and acidic residues" evidence="1">
    <location>
        <begin position="88"/>
        <end position="100"/>
    </location>
</feature>
<dbReference type="RefSeq" id="WP_147049539.1">
    <property type="nucleotide sequence ID" value="NZ_BKAH01000002.1"/>
</dbReference>
<accession>A0A5C8IAC4</accession>
<dbReference type="EMBL" id="VRSX01000001">
    <property type="protein sequence ID" value="TXK15292.1"/>
    <property type="molecule type" value="Genomic_DNA"/>
</dbReference>
<gene>
    <name evidence="2" type="ORF">FVP74_02520</name>
</gene>
<feature type="region of interest" description="Disordered" evidence="1">
    <location>
        <begin position="1"/>
        <end position="196"/>
    </location>
</feature>
<reference evidence="2 3" key="1">
    <citation type="submission" date="2019-08" db="EMBL/GenBank/DDBJ databases">
        <authorList>
            <person name="Dong K."/>
        </authorList>
    </citation>
    <scope>NUCLEOTIDE SEQUENCE [LARGE SCALE GENOMIC DNA]</scope>
    <source>
        <strain evidence="2 3">K-1</strain>
    </source>
</reference>
<proteinExistence type="predicted"/>
<feature type="compositionally biased region" description="Basic and acidic residues" evidence="1">
    <location>
        <begin position="118"/>
        <end position="149"/>
    </location>
</feature>
<evidence type="ECO:0000313" key="2">
    <source>
        <dbReference type="EMBL" id="TXK15292.1"/>
    </source>
</evidence>
<evidence type="ECO:0000313" key="3">
    <source>
        <dbReference type="Proteomes" id="UP000321949"/>
    </source>
</evidence>
<feature type="compositionally biased region" description="Basic and acidic residues" evidence="1">
    <location>
        <begin position="20"/>
        <end position="53"/>
    </location>
</feature>
<evidence type="ECO:0000256" key="1">
    <source>
        <dbReference type="SAM" id="MobiDB-lite"/>
    </source>
</evidence>
<sequence>MEPGQDRAERHRLVQGQVDHAGDHSGDARDEEHRRDGAHAAHVRRELRQEPAGHELQGAEGEDDPVRGALMQELVQGERDDADQQQADPERRHQDGRDADGAGVADGSTAGGPGQTHVRRDAGGGRHRAAGDDAGVERGARRVGEHPEAAEVQVPPQRVGCRQGGHPGHEAEDGGGEEDPGGAQSPARAGGGGQVAVGWNGGLCTGWHRVPII</sequence>
<name>A0A5C8IAC4_9MICO</name>
<organism evidence="2 3">
    <name type="scientific">Microbacterium saccharophilum</name>
    <dbReference type="NCBI Taxonomy" id="1213358"/>
    <lineage>
        <taxon>Bacteria</taxon>
        <taxon>Bacillati</taxon>
        <taxon>Actinomycetota</taxon>
        <taxon>Actinomycetes</taxon>
        <taxon>Micrococcales</taxon>
        <taxon>Microbacteriaceae</taxon>
        <taxon>Microbacterium</taxon>
    </lineage>
</organism>
<feature type="compositionally biased region" description="Basic and acidic residues" evidence="1">
    <location>
        <begin position="1"/>
        <end position="12"/>
    </location>
</feature>
<comment type="caution">
    <text evidence="2">The sequence shown here is derived from an EMBL/GenBank/DDBJ whole genome shotgun (WGS) entry which is preliminary data.</text>
</comment>
<protein>
    <submittedName>
        <fullName evidence="2">Uncharacterized protein</fullName>
    </submittedName>
</protein>
<dbReference type="Proteomes" id="UP000321949">
    <property type="component" value="Unassembled WGS sequence"/>
</dbReference>
<dbReference type="AlphaFoldDB" id="A0A5C8IAC4"/>